<dbReference type="SUPFAM" id="SSF48008">
    <property type="entry name" value="GntR ligand-binding domain-like"/>
    <property type="match status" value="1"/>
</dbReference>
<proteinExistence type="predicted"/>
<dbReference type="EMBL" id="FNMZ01000008">
    <property type="protein sequence ID" value="SDX65456.1"/>
    <property type="molecule type" value="Genomic_DNA"/>
</dbReference>
<dbReference type="GO" id="GO:0003677">
    <property type="term" value="F:DNA binding"/>
    <property type="evidence" value="ECO:0007669"/>
    <property type="project" value="UniProtKB-KW"/>
</dbReference>
<organism evidence="6 7">
    <name type="scientific">Albimonas donghaensis</name>
    <dbReference type="NCBI Taxonomy" id="356660"/>
    <lineage>
        <taxon>Bacteria</taxon>
        <taxon>Pseudomonadati</taxon>
        <taxon>Pseudomonadota</taxon>
        <taxon>Alphaproteobacteria</taxon>
        <taxon>Rhodobacterales</taxon>
        <taxon>Paracoccaceae</taxon>
        <taxon>Albimonas</taxon>
    </lineage>
</organism>
<evidence type="ECO:0000256" key="4">
    <source>
        <dbReference type="SAM" id="MobiDB-lite"/>
    </source>
</evidence>
<dbReference type="SMART" id="SM00895">
    <property type="entry name" value="FCD"/>
    <property type="match status" value="1"/>
</dbReference>
<feature type="compositionally biased region" description="Basic and acidic residues" evidence="4">
    <location>
        <begin position="233"/>
        <end position="248"/>
    </location>
</feature>
<feature type="domain" description="GntR C-terminal" evidence="5">
    <location>
        <begin position="88"/>
        <end position="215"/>
    </location>
</feature>
<dbReference type="AlphaFoldDB" id="A0A1H3DGC4"/>
<keyword evidence="3" id="KW-0804">Transcription</keyword>
<accession>A0A1H3DGC4</accession>
<evidence type="ECO:0000256" key="3">
    <source>
        <dbReference type="ARBA" id="ARBA00023163"/>
    </source>
</evidence>
<dbReference type="Gene3D" id="1.20.120.530">
    <property type="entry name" value="GntR ligand-binding domain-like"/>
    <property type="match status" value="1"/>
</dbReference>
<dbReference type="Proteomes" id="UP000199118">
    <property type="component" value="Unassembled WGS sequence"/>
</dbReference>
<dbReference type="RefSeq" id="WP_092684044.1">
    <property type="nucleotide sequence ID" value="NZ_FNMZ01000008.1"/>
</dbReference>
<dbReference type="PANTHER" id="PTHR43537:SF5">
    <property type="entry name" value="UXU OPERON TRANSCRIPTIONAL REGULATOR"/>
    <property type="match status" value="1"/>
</dbReference>
<dbReference type="OrthoDB" id="284307at2"/>
<protein>
    <submittedName>
        <fullName evidence="6">DNA-binding transcriptional regulator, FadR family</fullName>
    </submittedName>
</protein>
<keyword evidence="1" id="KW-0805">Transcription regulation</keyword>
<feature type="compositionally biased region" description="Low complexity" evidence="4">
    <location>
        <begin position="283"/>
        <end position="297"/>
    </location>
</feature>
<feature type="compositionally biased region" description="Gly residues" evidence="4">
    <location>
        <begin position="321"/>
        <end position="330"/>
    </location>
</feature>
<evidence type="ECO:0000313" key="7">
    <source>
        <dbReference type="Proteomes" id="UP000199118"/>
    </source>
</evidence>
<dbReference type="Pfam" id="PF07729">
    <property type="entry name" value="FCD"/>
    <property type="match status" value="1"/>
</dbReference>
<evidence type="ECO:0000256" key="2">
    <source>
        <dbReference type="ARBA" id="ARBA00023125"/>
    </source>
</evidence>
<feature type="region of interest" description="Disordered" evidence="4">
    <location>
        <begin position="233"/>
        <end position="330"/>
    </location>
</feature>
<dbReference type="InterPro" id="IPR008920">
    <property type="entry name" value="TF_FadR/GntR_C"/>
</dbReference>
<keyword evidence="7" id="KW-1185">Reference proteome</keyword>
<sequence>MNDTPKPDDSAQTALRALRDVLRAPPERSDARLPPTEVLARRLHVTPRALLRAQAVLEFEALIWLNKQGVAYGIHSVRRAAALGPAMSQLEARLRLEPEIAALAAMRATPGDLRLLRRLAAREVASSDSEDAELWSGALHRAVATVARNPALLAAFESIDDHRESPEWRDLAERTEWSRYEGRPLGAADHGALIEAIAAGDPEDAANAMRGHLLHMAERMEWELDAISRESALRDADADADGRGKRPGDGPGPRRAPRKPAAPKGRRRAPPFPSPPLSPSSLPPSSRDASGPSAGSDDASRRGARPRSNPGSDPGSDHDAGGGSEGDPDR</sequence>
<evidence type="ECO:0000256" key="1">
    <source>
        <dbReference type="ARBA" id="ARBA00023015"/>
    </source>
</evidence>
<gene>
    <name evidence="6" type="ORF">SAMN05444336_1085</name>
</gene>
<keyword evidence="2 6" id="KW-0238">DNA-binding</keyword>
<reference evidence="6 7" key="1">
    <citation type="submission" date="2016-10" db="EMBL/GenBank/DDBJ databases">
        <authorList>
            <person name="de Groot N.N."/>
        </authorList>
    </citation>
    <scope>NUCLEOTIDE SEQUENCE [LARGE SCALE GENOMIC DNA]</scope>
    <source>
        <strain evidence="6 7">DSM 17890</strain>
    </source>
</reference>
<dbReference type="PANTHER" id="PTHR43537">
    <property type="entry name" value="TRANSCRIPTIONAL REGULATOR, GNTR FAMILY"/>
    <property type="match status" value="1"/>
</dbReference>
<name>A0A1H3DGC4_9RHOB</name>
<dbReference type="STRING" id="356660.SAMN05444336_1085"/>
<evidence type="ECO:0000313" key="6">
    <source>
        <dbReference type="EMBL" id="SDX65456.1"/>
    </source>
</evidence>
<dbReference type="InterPro" id="IPR011711">
    <property type="entry name" value="GntR_C"/>
</dbReference>
<evidence type="ECO:0000259" key="5">
    <source>
        <dbReference type="SMART" id="SM00895"/>
    </source>
</evidence>
<feature type="compositionally biased region" description="Pro residues" evidence="4">
    <location>
        <begin position="270"/>
        <end position="282"/>
    </location>
</feature>